<evidence type="ECO:0000313" key="2">
    <source>
        <dbReference type="Proteomes" id="UP000182373"/>
    </source>
</evidence>
<gene>
    <name evidence="1" type="ORF">GbCGDNIH9_0304</name>
</gene>
<reference evidence="2" key="1">
    <citation type="submission" date="2016-11" db="EMBL/GenBank/DDBJ databases">
        <title>Comparative genomic and phenotypic analysis of Granulibacter bethesdensis clinical isolates from patients with chronic granulomatous disease.</title>
        <authorList>
            <person name="Zarember K.A."/>
            <person name="Porcella S.F."/>
            <person name="Chu J."/>
            <person name="Ding L."/>
            <person name="Dahlstrom E."/>
            <person name="Barbian K."/>
            <person name="Martens C."/>
            <person name="Sykora L."/>
            <person name="Kramer S."/>
            <person name="Pettinato A.M."/>
            <person name="Hong H."/>
            <person name="Wald G."/>
            <person name="Berg L.J."/>
            <person name="Rogge L.S."/>
            <person name="Greenberg D.E."/>
            <person name="Falcone E.L."/>
            <person name="Neves J.F."/>
            <person name="Simoes M.J."/>
            <person name="Casal M."/>
            <person name="Rodriguez-Lopez F.C."/>
            <person name="Zelazny A."/>
            <person name="Gallin J.I."/>
            <person name="Holland S.M."/>
        </authorList>
    </citation>
    <scope>NUCLEOTIDE SEQUENCE [LARGE SCALE GENOMIC DNA]</scope>
    <source>
        <strain evidence="2">NIH9.1</strain>
    </source>
</reference>
<evidence type="ECO:0000313" key="1">
    <source>
        <dbReference type="EMBL" id="APH53531.1"/>
    </source>
</evidence>
<proteinExistence type="predicted"/>
<dbReference type="EMBL" id="CP018191">
    <property type="protein sequence ID" value="APH53531.1"/>
    <property type="molecule type" value="Genomic_DNA"/>
</dbReference>
<dbReference type="Proteomes" id="UP000182373">
    <property type="component" value="Chromosome"/>
</dbReference>
<organism evidence="1 2">
    <name type="scientific">Granulibacter bethesdensis</name>
    <dbReference type="NCBI Taxonomy" id="364410"/>
    <lineage>
        <taxon>Bacteria</taxon>
        <taxon>Pseudomonadati</taxon>
        <taxon>Pseudomonadota</taxon>
        <taxon>Alphaproteobacteria</taxon>
        <taxon>Acetobacterales</taxon>
        <taxon>Acetobacteraceae</taxon>
        <taxon>Granulibacter</taxon>
    </lineage>
</organism>
<sequence>MAAIPKTAPICCPRPESEDRQKKWKHLGQNPVRSCQHGALHFSCLCWHRPIRNQRRKLMQARTLYGALMIAAPLLVSLSACGSDTPKAADTVSITCDSNVVLVGATRVEMAAEPKNGTIILTYPDPVDSTKTGSLTVNRSQHCTIAPTRNTNS</sequence>
<name>A0AAC9K7X5_9PROT</name>
<accession>A0AAC9K7X5</accession>
<dbReference type="AlphaFoldDB" id="A0AAC9K7X5"/>
<protein>
    <submittedName>
        <fullName evidence="1">Secreted protein</fullName>
    </submittedName>
</protein>